<feature type="signal peptide" evidence="7">
    <location>
        <begin position="1"/>
        <end position="19"/>
    </location>
</feature>
<dbReference type="PANTHER" id="PTHR43649:SF33">
    <property type="entry name" value="POLYGALACTURONAN_RHAMNOGALACTURONAN-BINDING PROTEIN YTCQ"/>
    <property type="match status" value="1"/>
</dbReference>
<keyword evidence="2 7" id="KW-0732">Signal</keyword>
<dbReference type="RefSeq" id="WP_125653554.1">
    <property type="nucleotide sequence ID" value="NZ_AP019308.1"/>
</dbReference>
<dbReference type="KEGG" id="pbk:Back11_05110"/>
<evidence type="ECO:0000256" key="7">
    <source>
        <dbReference type="SAM" id="SignalP"/>
    </source>
</evidence>
<keyword evidence="4" id="KW-0564">Palmitate</keyword>
<keyword evidence="3" id="KW-0472">Membrane</keyword>
<dbReference type="SUPFAM" id="SSF53850">
    <property type="entry name" value="Periplasmic binding protein-like II"/>
    <property type="match status" value="1"/>
</dbReference>
<evidence type="ECO:0000313" key="8">
    <source>
        <dbReference type="EMBL" id="BBH19166.1"/>
    </source>
</evidence>
<dbReference type="PROSITE" id="PS51257">
    <property type="entry name" value="PROKAR_LIPOPROTEIN"/>
    <property type="match status" value="1"/>
</dbReference>
<dbReference type="AlphaFoldDB" id="A0A3G9ILF2"/>
<proteinExistence type="predicted"/>
<reference evidence="8 9" key="1">
    <citation type="submission" date="2018-11" db="EMBL/GenBank/DDBJ databases">
        <title>Complete genome sequence of Paenibacillus baekrokdamisoli strain KCTC 33723.</title>
        <authorList>
            <person name="Kang S.W."/>
            <person name="Lee K.C."/>
            <person name="Kim K.K."/>
            <person name="Kim J.S."/>
            <person name="Kim D.S."/>
            <person name="Ko S.H."/>
            <person name="Yang S.H."/>
            <person name="Lee J.S."/>
        </authorList>
    </citation>
    <scope>NUCLEOTIDE SEQUENCE [LARGE SCALE GENOMIC DNA]</scope>
    <source>
        <strain evidence="8 9">KCTC 33723</strain>
    </source>
</reference>
<dbReference type="Proteomes" id="UP000275368">
    <property type="component" value="Chromosome"/>
</dbReference>
<feature type="compositionally biased region" description="Basic and acidic residues" evidence="6">
    <location>
        <begin position="43"/>
        <end position="60"/>
    </location>
</feature>
<organism evidence="8 9">
    <name type="scientific">Paenibacillus baekrokdamisoli</name>
    <dbReference type="NCBI Taxonomy" id="1712516"/>
    <lineage>
        <taxon>Bacteria</taxon>
        <taxon>Bacillati</taxon>
        <taxon>Bacillota</taxon>
        <taxon>Bacilli</taxon>
        <taxon>Bacillales</taxon>
        <taxon>Paenibacillaceae</taxon>
        <taxon>Paenibacillus</taxon>
    </lineage>
</organism>
<keyword evidence="5" id="KW-0449">Lipoprotein</keyword>
<feature type="region of interest" description="Disordered" evidence="6">
    <location>
        <begin position="25"/>
        <end position="61"/>
    </location>
</feature>
<evidence type="ECO:0000256" key="4">
    <source>
        <dbReference type="ARBA" id="ARBA00023139"/>
    </source>
</evidence>
<dbReference type="InterPro" id="IPR006059">
    <property type="entry name" value="SBP"/>
</dbReference>
<sequence>MKKMLLILIAMILITSVTACSSQARNGDEVQAPNKSQTANQPKGDEPTKTPGGKKTDEVKSSGGKKTIVFSTFFHAEFFKEAKKKYEAKHPNITIDLKYIESEDGEQGKAASEKFIKTTNTAMLSGKGPDLIEMDLLPVDKYVNKQLLANMSEMIDADPSFKKEQYFTNILDHSKLNGGLYGMPLNFFMYGLIGNETLIEKSGLKFDDKHWNWTEYIDVVKALMKVGDQNNSKYGLFASPDSMVISMVTDQYSTYVDEVNRKAKFDSDTFIQLLKQVKSLSDQHIITLDNVQSLFMNVSIVSPTDYIREINQSEFLPKGYQYKAKLYAKPHADDLQAGGYFRSYKTIGINAKSSVKEEAWDFIKFMMSDEMQSSLGSAGFPINKSVYQKQLKQLQQVGHVKSDQEMGPMKGKLFKVTAEDVQGLEDFLTGAIYPVAFKPSKVEEIILDESKAYFSGQKSAEAVAKLIQNRVATFLNE</sequence>
<feature type="chain" id="PRO_5043803319" evidence="7">
    <location>
        <begin position="20"/>
        <end position="477"/>
    </location>
</feature>
<keyword evidence="9" id="KW-1185">Reference proteome</keyword>
<gene>
    <name evidence="8" type="ORF">Back11_05110</name>
</gene>
<dbReference type="Pfam" id="PF01547">
    <property type="entry name" value="SBP_bac_1"/>
    <property type="match status" value="1"/>
</dbReference>
<dbReference type="OrthoDB" id="1992988at2"/>
<dbReference type="EMBL" id="AP019308">
    <property type="protein sequence ID" value="BBH19166.1"/>
    <property type="molecule type" value="Genomic_DNA"/>
</dbReference>
<keyword evidence="1" id="KW-1003">Cell membrane</keyword>
<accession>A0A3G9ILF2</accession>
<dbReference type="PANTHER" id="PTHR43649">
    <property type="entry name" value="ARABINOSE-BINDING PROTEIN-RELATED"/>
    <property type="match status" value="1"/>
</dbReference>
<evidence type="ECO:0000256" key="2">
    <source>
        <dbReference type="ARBA" id="ARBA00022729"/>
    </source>
</evidence>
<dbReference type="Gene3D" id="3.40.190.10">
    <property type="entry name" value="Periplasmic binding protein-like II"/>
    <property type="match status" value="1"/>
</dbReference>
<evidence type="ECO:0000256" key="1">
    <source>
        <dbReference type="ARBA" id="ARBA00022475"/>
    </source>
</evidence>
<evidence type="ECO:0000256" key="5">
    <source>
        <dbReference type="ARBA" id="ARBA00023288"/>
    </source>
</evidence>
<name>A0A3G9ILF2_9BACL</name>
<evidence type="ECO:0000256" key="6">
    <source>
        <dbReference type="SAM" id="MobiDB-lite"/>
    </source>
</evidence>
<protein>
    <submittedName>
        <fullName evidence="8">ABC transporter substrate-binding protein</fullName>
    </submittedName>
</protein>
<evidence type="ECO:0000313" key="9">
    <source>
        <dbReference type="Proteomes" id="UP000275368"/>
    </source>
</evidence>
<evidence type="ECO:0000256" key="3">
    <source>
        <dbReference type="ARBA" id="ARBA00023136"/>
    </source>
</evidence>
<dbReference type="InterPro" id="IPR050490">
    <property type="entry name" value="Bact_solute-bd_prot1"/>
</dbReference>